<evidence type="ECO:0000313" key="2">
    <source>
        <dbReference type="Proteomes" id="UP001066276"/>
    </source>
</evidence>
<organism evidence="1 2">
    <name type="scientific">Pleurodeles waltl</name>
    <name type="common">Iberian ribbed newt</name>
    <dbReference type="NCBI Taxonomy" id="8319"/>
    <lineage>
        <taxon>Eukaryota</taxon>
        <taxon>Metazoa</taxon>
        <taxon>Chordata</taxon>
        <taxon>Craniata</taxon>
        <taxon>Vertebrata</taxon>
        <taxon>Euteleostomi</taxon>
        <taxon>Amphibia</taxon>
        <taxon>Batrachia</taxon>
        <taxon>Caudata</taxon>
        <taxon>Salamandroidea</taxon>
        <taxon>Salamandridae</taxon>
        <taxon>Pleurodelinae</taxon>
        <taxon>Pleurodeles</taxon>
    </lineage>
</organism>
<accession>A0AAV7UFX0</accession>
<proteinExistence type="predicted"/>
<dbReference type="Proteomes" id="UP001066276">
    <property type="component" value="Chromosome 3_1"/>
</dbReference>
<dbReference type="EMBL" id="JANPWB010000005">
    <property type="protein sequence ID" value="KAJ1187738.1"/>
    <property type="molecule type" value="Genomic_DNA"/>
</dbReference>
<feature type="non-terminal residue" evidence="1">
    <location>
        <position position="1"/>
    </location>
</feature>
<protein>
    <submittedName>
        <fullName evidence="1">Uncharacterized protein</fullName>
    </submittedName>
</protein>
<name>A0AAV7UFX0_PLEWA</name>
<keyword evidence="2" id="KW-1185">Reference proteome</keyword>
<reference evidence="1" key="1">
    <citation type="journal article" date="2022" name="bioRxiv">
        <title>Sequencing and chromosome-scale assembly of the giantPleurodeles waltlgenome.</title>
        <authorList>
            <person name="Brown T."/>
            <person name="Elewa A."/>
            <person name="Iarovenko S."/>
            <person name="Subramanian E."/>
            <person name="Araus A.J."/>
            <person name="Petzold A."/>
            <person name="Susuki M."/>
            <person name="Suzuki K.-i.T."/>
            <person name="Hayashi T."/>
            <person name="Toyoda A."/>
            <person name="Oliveira C."/>
            <person name="Osipova E."/>
            <person name="Leigh N.D."/>
            <person name="Simon A."/>
            <person name="Yun M.H."/>
        </authorList>
    </citation>
    <scope>NUCLEOTIDE SEQUENCE</scope>
    <source>
        <strain evidence="1">20211129_DDA</strain>
        <tissue evidence="1">Liver</tissue>
    </source>
</reference>
<dbReference type="AlphaFoldDB" id="A0AAV7UFX0"/>
<sequence>DLTSSCTEMGFALSSSLSNLKKKYETLKEKLLSGTPLDDLPQLSLEVKNKLSFTDYIPS</sequence>
<gene>
    <name evidence="1" type="ORF">NDU88_004508</name>
</gene>
<evidence type="ECO:0000313" key="1">
    <source>
        <dbReference type="EMBL" id="KAJ1187738.1"/>
    </source>
</evidence>
<feature type="non-terminal residue" evidence="1">
    <location>
        <position position="59"/>
    </location>
</feature>
<comment type="caution">
    <text evidence="1">The sequence shown here is derived from an EMBL/GenBank/DDBJ whole genome shotgun (WGS) entry which is preliminary data.</text>
</comment>